<proteinExistence type="predicted"/>
<keyword evidence="3" id="KW-1185">Reference proteome</keyword>
<evidence type="ECO:0000313" key="2">
    <source>
        <dbReference type="EMBL" id="MBS2966232.1"/>
    </source>
</evidence>
<dbReference type="Proteomes" id="UP000677913">
    <property type="component" value="Unassembled WGS sequence"/>
</dbReference>
<name>A0A8J8BDG9_9ACTN</name>
<sequence length="152" mass="16999">MGRITGRERERNEAALRAAMDRLLSGAIPPGGGCDLKTLAAEAGVTRTGFYPKGERPGPYQHLAEEFERRRAAMTEAGQIPDPRDAQISRLKRQNAALRERLAERDTQAAQHEAFKRRAISQLAAQHEEIQRLRSTSLETGNVRSLRSGRQR</sequence>
<gene>
    <name evidence="2" type="ORF">KGA66_24520</name>
</gene>
<feature type="compositionally biased region" description="Polar residues" evidence="1">
    <location>
        <begin position="133"/>
        <end position="145"/>
    </location>
</feature>
<protein>
    <submittedName>
        <fullName evidence="2">Uncharacterized protein</fullName>
    </submittedName>
</protein>
<evidence type="ECO:0000256" key="1">
    <source>
        <dbReference type="SAM" id="MobiDB-lite"/>
    </source>
</evidence>
<reference evidence="2" key="1">
    <citation type="submission" date="2021-04" db="EMBL/GenBank/DDBJ databases">
        <title>Genome based classification of Actinospica acidithermotolerans sp. nov., an actinobacterium isolated from an Indonesian hot spring.</title>
        <authorList>
            <person name="Kusuma A.B."/>
            <person name="Putra K.E."/>
            <person name="Nafisah S."/>
            <person name="Loh J."/>
            <person name="Nouioui I."/>
            <person name="Goodfellow M."/>
        </authorList>
    </citation>
    <scope>NUCLEOTIDE SEQUENCE</scope>
    <source>
        <strain evidence="2">DSM 45618</strain>
    </source>
</reference>
<organism evidence="2 3">
    <name type="scientific">Actinocrinis puniceicyclus</name>
    <dbReference type="NCBI Taxonomy" id="977794"/>
    <lineage>
        <taxon>Bacteria</taxon>
        <taxon>Bacillati</taxon>
        <taxon>Actinomycetota</taxon>
        <taxon>Actinomycetes</taxon>
        <taxon>Catenulisporales</taxon>
        <taxon>Actinospicaceae</taxon>
        <taxon>Actinocrinis</taxon>
    </lineage>
</organism>
<dbReference type="RefSeq" id="WP_211471103.1">
    <property type="nucleotide sequence ID" value="NZ_JAGSXH010000132.1"/>
</dbReference>
<comment type="caution">
    <text evidence="2">The sequence shown here is derived from an EMBL/GenBank/DDBJ whole genome shotgun (WGS) entry which is preliminary data.</text>
</comment>
<dbReference type="AlphaFoldDB" id="A0A8J8BDG9"/>
<accession>A0A8J8BDG9</accession>
<evidence type="ECO:0000313" key="3">
    <source>
        <dbReference type="Proteomes" id="UP000677913"/>
    </source>
</evidence>
<feature type="region of interest" description="Disordered" evidence="1">
    <location>
        <begin position="132"/>
        <end position="152"/>
    </location>
</feature>
<dbReference type="EMBL" id="JAGSXH010000132">
    <property type="protein sequence ID" value="MBS2966232.1"/>
    <property type="molecule type" value="Genomic_DNA"/>
</dbReference>